<dbReference type="EMBL" id="LXQA010114205">
    <property type="protein sequence ID" value="MCI19307.1"/>
    <property type="molecule type" value="Genomic_DNA"/>
</dbReference>
<comment type="caution">
    <text evidence="1">The sequence shown here is derived from an EMBL/GenBank/DDBJ whole genome shotgun (WGS) entry which is preliminary data.</text>
</comment>
<feature type="non-terminal residue" evidence="1">
    <location>
        <position position="1"/>
    </location>
</feature>
<keyword evidence="2" id="KW-1185">Reference proteome</keyword>
<reference evidence="1 2" key="1">
    <citation type="journal article" date="2018" name="Front. Plant Sci.">
        <title>Red Clover (Trifolium pratense) and Zigzag Clover (T. medium) - A Picture of Genomic Similarities and Differences.</title>
        <authorList>
            <person name="Dluhosova J."/>
            <person name="Istvanek J."/>
            <person name="Nedelnik J."/>
            <person name="Repkova J."/>
        </authorList>
    </citation>
    <scope>NUCLEOTIDE SEQUENCE [LARGE SCALE GENOMIC DNA]</scope>
    <source>
        <strain evidence="2">cv. 10/8</strain>
        <tissue evidence="1">Leaf</tissue>
    </source>
</reference>
<organism evidence="1 2">
    <name type="scientific">Trifolium medium</name>
    <dbReference type="NCBI Taxonomy" id="97028"/>
    <lineage>
        <taxon>Eukaryota</taxon>
        <taxon>Viridiplantae</taxon>
        <taxon>Streptophyta</taxon>
        <taxon>Embryophyta</taxon>
        <taxon>Tracheophyta</taxon>
        <taxon>Spermatophyta</taxon>
        <taxon>Magnoliopsida</taxon>
        <taxon>eudicotyledons</taxon>
        <taxon>Gunneridae</taxon>
        <taxon>Pentapetalae</taxon>
        <taxon>rosids</taxon>
        <taxon>fabids</taxon>
        <taxon>Fabales</taxon>
        <taxon>Fabaceae</taxon>
        <taxon>Papilionoideae</taxon>
        <taxon>50 kb inversion clade</taxon>
        <taxon>NPAAA clade</taxon>
        <taxon>Hologalegina</taxon>
        <taxon>IRL clade</taxon>
        <taxon>Trifolieae</taxon>
        <taxon>Trifolium</taxon>
    </lineage>
</organism>
<dbReference type="AlphaFoldDB" id="A0A392Q5Z0"/>
<evidence type="ECO:0000313" key="2">
    <source>
        <dbReference type="Proteomes" id="UP000265520"/>
    </source>
</evidence>
<name>A0A392Q5Z0_9FABA</name>
<evidence type="ECO:0000313" key="1">
    <source>
        <dbReference type="EMBL" id="MCI19307.1"/>
    </source>
</evidence>
<accession>A0A392Q5Z0</accession>
<dbReference type="Proteomes" id="UP000265520">
    <property type="component" value="Unassembled WGS sequence"/>
</dbReference>
<protein>
    <submittedName>
        <fullName evidence="1">DUF3741 family protein</fullName>
    </submittedName>
</protein>
<sequence length="52" mass="5796">PGLTESKPVVLEIPNEKQDRPSPISVLESPFEDYNTAHESLECMKDDHMGNA</sequence>
<proteinExistence type="predicted"/>